<protein>
    <submittedName>
        <fullName evidence="1">Uncharacterized protein</fullName>
    </submittedName>
</protein>
<dbReference type="Proteomes" id="UP001500151">
    <property type="component" value="Unassembled WGS sequence"/>
</dbReference>
<sequence length="92" mass="9507">MYSLPAPGVSPGAVVHTGSTGSVSAAQGVPPTCGSLGLCQQEKGFHWCRVHTHPMALYSTSAVEQGKAPTIGVSTVTTLTTRLNLYFLGTCE</sequence>
<reference evidence="2" key="1">
    <citation type="journal article" date="2019" name="Int. J. Syst. Evol. Microbiol.">
        <title>The Global Catalogue of Microorganisms (GCM) 10K type strain sequencing project: providing services to taxonomists for standard genome sequencing and annotation.</title>
        <authorList>
            <consortium name="The Broad Institute Genomics Platform"/>
            <consortium name="The Broad Institute Genome Sequencing Center for Infectious Disease"/>
            <person name="Wu L."/>
            <person name="Ma J."/>
        </authorList>
    </citation>
    <scope>NUCLEOTIDE SEQUENCE [LARGE SCALE GENOMIC DNA]</scope>
    <source>
        <strain evidence="2">JCM 4524</strain>
    </source>
</reference>
<organism evidence="1 2">
    <name type="scientific">Streptomyces vastus</name>
    <dbReference type="NCBI Taxonomy" id="285451"/>
    <lineage>
        <taxon>Bacteria</taxon>
        <taxon>Bacillati</taxon>
        <taxon>Actinomycetota</taxon>
        <taxon>Actinomycetes</taxon>
        <taxon>Kitasatosporales</taxon>
        <taxon>Streptomycetaceae</taxon>
        <taxon>Streptomyces</taxon>
    </lineage>
</organism>
<proteinExistence type="predicted"/>
<evidence type="ECO:0000313" key="2">
    <source>
        <dbReference type="Proteomes" id="UP001500151"/>
    </source>
</evidence>
<keyword evidence="2" id="KW-1185">Reference proteome</keyword>
<comment type="caution">
    <text evidence="1">The sequence shown here is derived from an EMBL/GenBank/DDBJ whole genome shotgun (WGS) entry which is preliminary data.</text>
</comment>
<gene>
    <name evidence="1" type="ORF">GCM10010307_65360</name>
</gene>
<dbReference type="EMBL" id="BAAASJ010000099">
    <property type="protein sequence ID" value="GAA2653623.1"/>
    <property type="molecule type" value="Genomic_DNA"/>
</dbReference>
<name>A0ABP6DY10_9ACTN</name>
<accession>A0ABP6DY10</accession>
<evidence type="ECO:0000313" key="1">
    <source>
        <dbReference type="EMBL" id="GAA2653623.1"/>
    </source>
</evidence>